<feature type="domain" description="Ig-like" evidence="8">
    <location>
        <begin position="3650"/>
        <end position="3743"/>
    </location>
</feature>
<dbReference type="GO" id="GO:0045989">
    <property type="term" value="P:positive regulation of striated muscle contraction"/>
    <property type="evidence" value="ECO:0007669"/>
    <property type="project" value="UniProtKB-ARBA"/>
</dbReference>
<feature type="domain" description="Ig-like" evidence="8">
    <location>
        <begin position="2951"/>
        <end position="3043"/>
    </location>
</feature>
<feature type="domain" description="Ig-like" evidence="8">
    <location>
        <begin position="1183"/>
        <end position="1271"/>
    </location>
</feature>
<feature type="domain" description="Ig-like" evidence="8">
    <location>
        <begin position="3845"/>
        <end position="3933"/>
    </location>
</feature>
<feature type="domain" description="Ig-like" evidence="8">
    <location>
        <begin position="138"/>
        <end position="279"/>
    </location>
</feature>
<accession>A0A4U5PHJ3</accession>
<dbReference type="InterPro" id="IPR013098">
    <property type="entry name" value="Ig_I-set"/>
</dbReference>
<comment type="similarity">
    <text evidence="2">Belongs to the protein kinase superfamily. CAMK Ser/Thr protein kinase family.</text>
</comment>
<dbReference type="FunFam" id="2.60.40.10:FF:000080">
    <property type="entry name" value="Myosin light chain kinase, smooth muscle"/>
    <property type="match status" value="1"/>
</dbReference>
<dbReference type="Proteomes" id="UP000298663">
    <property type="component" value="Unassembled WGS sequence"/>
</dbReference>
<dbReference type="STRING" id="34508.A0A4U5PHJ3"/>
<dbReference type="GO" id="GO:0031672">
    <property type="term" value="C:A band"/>
    <property type="evidence" value="ECO:0007669"/>
    <property type="project" value="UniProtKB-SubCell"/>
</dbReference>
<feature type="domain" description="Ig-like" evidence="8">
    <location>
        <begin position="1277"/>
        <end position="1366"/>
    </location>
</feature>
<feature type="domain" description="Ig-like" evidence="8">
    <location>
        <begin position="4543"/>
        <end position="4632"/>
    </location>
</feature>
<feature type="domain" description="Ig-like" evidence="8">
    <location>
        <begin position="1997"/>
        <end position="2087"/>
    </location>
</feature>
<feature type="domain" description="Ig-like" evidence="8">
    <location>
        <begin position="4977"/>
        <end position="5068"/>
    </location>
</feature>
<reference evidence="9 10" key="1">
    <citation type="journal article" date="2015" name="Genome Biol.">
        <title>Comparative genomics of Steinernema reveals deeply conserved gene regulatory networks.</title>
        <authorList>
            <person name="Dillman A.R."/>
            <person name="Macchietto M."/>
            <person name="Porter C.F."/>
            <person name="Rogers A."/>
            <person name="Williams B."/>
            <person name="Antoshechkin I."/>
            <person name="Lee M.M."/>
            <person name="Goodwin Z."/>
            <person name="Lu X."/>
            <person name="Lewis E.E."/>
            <person name="Goodrich-Blair H."/>
            <person name="Stock S.P."/>
            <person name="Adams B.J."/>
            <person name="Sternberg P.W."/>
            <person name="Mortazavi A."/>
        </authorList>
    </citation>
    <scope>NUCLEOTIDE SEQUENCE [LARGE SCALE GENOMIC DNA]</scope>
    <source>
        <strain evidence="9 10">ALL</strain>
    </source>
</reference>
<feature type="domain" description="Ig-like" evidence="8">
    <location>
        <begin position="2495"/>
        <end position="2584"/>
    </location>
</feature>
<reference evidence="9 10" key="2">
    <citation type="journal article" date="2019" name="G3 (Bethesda)">
        <title>Hybrid Assembly of the Genome of the Entomopathogenic Nematode Steinernema carpocapsae Identifies the X-Chromosome.</title>
        <authorList>
            <person name="Serra L."/>
            <person name="Macchietto M."/>
            <person name="Macias-Munoz A."/>
            <person name="McGill C.J."/>
            <person name="Rodriguez I.M."/>
            <person name="Rodriguez B."/>
            <person name="Murad R."/>
            <person name="Mortazavi A."/>
        </authorList>
    </citation>
    <scope>NUCLEOTIDE SEQUENCE [LARGE SCALE GENOMIC DNA]</scope>
    <source>
        <strain evidence="9 10">ALL</strain>
    </source>
</reference>
<feature type="domain" description="Ig-like" evidence="8">
    <location>
        <begin position="1083"/>
        <end position="1180"/>
    </location>
</feature>
<dbReference type="FunFam" id="2.60.40.10:FF:000344">
    <property type="entry name" value="Muscle M-line assembly protein unc-89"/>
    <property type="match status" value="2"/>
</dbReference>
<dbReference type="FunFam" id="2.60.40.10:FF:000032">
    <property type="entry name" value="palladin isoform X1"/>
    <property type="match status" value="3"/>
</dbReference>
<feature type="domain" description="Ig-like" evidence="8">
    <location>
        <begin position="4756"/>
        <end position="4846"/>
    </location>
</feature>
<dbReference type="PROSITE" id="PS50835">
    <property type="entry name" value="IG_LIKE"/>
    <property type="match status" value="45"/>
</dbReference>
<dbReference type="FunFam" id="2.60.40.10:FF:000425">
    <property type="entry name" value="Myosin light chain kinase"/>
    <property type="match status" value="9"/>
</dbReference>
<feature type="region of interest" description="Disordered" evidence="7">
    <location>
        <begin position="3434"/>
        <end position="3458"/>
    </location>
</feature>
<evidence type="ECO:0000256" key="5">
    <source>
        <dbReference type="ARBA" id="ARBA00023157"/>
    </source>
</evidence>
<feature type="domain" description="Ig-like" evidence="8">
    <location>
        <begin position="4125"/>
        <end position="4216"/>
    </location>
</feature>
<dbReference type="CDD" id="cd00096">
    <property type="entry name" value="Ig"/>
    <property type="match status" value="1"/>
</dbReference>
<evidence type="ECO:0000256" key="3">
    <source>
        <dbReference type="ARBA" id="ARBA00022490"/>
    </source>
</evidence>
<evidence type="ECO:0000259" key="8">
    <source>
        <dbReference type="PROSITE" id="PS50835"/>
    </source>
</evidence>
<feature type="domain" description="Ig-like" evidence="8">
    <location>
        <begin position="2845"/>
        <end position="2934"/>
    </location>
</feature>
<feature type="domain" description="Ig-like" evidence="8">
    <location>
        <begin position="2742"/>
        <end position="2831"/>
    </location>
</feature>
<dbReference type="EMBL" id="AZBU02000002">
    <property type="protein sequence ID" value="TKR95913.1"/>
    <property type="molecule type" value="Genomic_DNA"/>
</dbReference>
<dbReference type="InterPro" id="IPR007110">
    <property type="entry name" value="Ig-like_dom"/>
</dbReference>
<feature type="compositionally biased region" description="Polar residues" evidence="7">
    <location>
        <begin position="1877"/>
        <end position="1889"/>
    </location>
</feature>
<evidence type="ECO:0000256" key="1">
    <source>
        <dbReference type="ARBA" id="ARBA00004161"/>
    </source>
</evidence>
<dbReference type="InterPro" id="IPR003599">
    <property type="entry name" value="Ig_sub"/>
</dbReference>
<feature type="domain" description="Ig-like" evidence="8">
    <location>
        <begin position="602"/>
        <end position="689"/>
    </location>
</feature>
<feature type="domain" description="Ig-like" evidence="8">
    <location>
        <begin position="2095"/>
        <end position="2185"/>
    </location>
</feature>
<proteinExistence type="inferred from homology"/>
<feature type="domain" description="Ig-like" evidence="8">
    <location>
        <begin position="1711"/>
        <end position="1801"/>
    </location>
</feature>
<dbReference type="InterPro" id="IPR003598">
    <property type="entry name" value="Ig_sub2"/>
</dbReference>
<feature type="domain" description="Ig-like" evidence="8">
    <location>
        <begin position="2193"/>
        <end position="2283"/>
    </location>
</feature>
<feature type="domain" description="Ig-like" evidence="8">
    <location>
        <begin position="3056"/>
        <end position="3145"/>
    </location>
</feature>
<feature type="region of interest" description="Disordered" evidence="7">
    <location>
        <begin position="382"/>
        <end position="402"/>
    </location>
</feature>
<feature type="region of interest" description="Disordered" evidence="7">
    <location>
        <begin position="68"/>
        <end position="91"/>
    </location>
</feature>
<keyword evidence="3" id="KW-0963">Cytoplasm</keyword>
<keyword evidence="10" id="KW-1185">Reference proteome</keyword>
<dbReference type="FunFam" id="2.60.40.10:FF:000345">
    <property type="entry name" value="Muscle M-line assembly protein unc-89"/>
    <property type="match status" value="12"/>
</dbReference>
<feature type="domain" description="Ig-like" evidence="8">
    <location>
        <begin position="1616"/>
        <end position="1705"/>
    </location>
</feature>
<feature type="domain" description="Ig-like" evidence="8">
    <location>
        <begin position="2389"/>
        <end position="2479"/>
    </location>
</feature>
<feature type="compositionally biased region" description="Basic and acidic residues" evidence="7">
    <location>
        <begin position="3441"/>
        <end position="3458"/>
    </location>
</feature>
<organism evidence="9 10">
    <name type="scientific">Steinernema carpocapsae</name>
    <name type="common">Entomopathogenic nematode</name>
    <dbReference type="NCBI Taxonomy" id="34508"/>
    <lineage>
        <taxon>Eukaryota</taxon>
        <taxon>Metazoa</taxon>
        <taxon>Ecdysozoa</taxon>
        <taxon>Nematoda</taxon>
        <taxon>Chromadorea</taxon>
        <taxon>Rhabditida</taxon>
        <taxon>Tylenchina</taxon>
        <taxon>Panagrolaimomorpha</taxon>
        <taxon>Strongyloidoidea</taxon>
        <taxon>Steinernematidae</taxon>
        <taxon>Steinernema</taxon>
    </lineage>
</organism>
<feature type="domain" description="Ig-like" evidence="8">
    <location>
        <begin position="1374"/>
        <end position="1457"/>
    </location>
</feature>
<feature type="domain" description="Ig-like" evidence="8">
    <location>
        <begin position="1806"/>
        <end position="1891"/>
    </location>
</feature>
<feature type="domain" description="Ig-like" evidence="8">
    <location>
        <begin position="2291"/>
        <end position="2381"/>
    </location>
</feature>
<dbReference type="GO" id="GO:0060298">
    <property type="term" value="P:positive regulation of sarcomere organization"/>
    <property type="evidence" value="ECO:0007669"/>
    <property type="project" value="UniProtKB-ARBA"/>
</dbReference>
<dbReference type="SMART" id="SM00406">
    <property type="entry name" value="IGv"/>
    <property type="match status" value="9"/>
</dbReference>
<evidence type="ECO:0000313" key="9">
    <source>
        <dbReference type="EMBL" id="TKR95913.1"/>
    </source>
</evidence>
<dbReference type="InterPro" id="IPR013106">
    <property type="entry name" value="Ig_V-set"/>
</dbReference>
<dbReference type="InterPro" id="IPR036179">
    <property type="entry name" value="Ig-like_dom_sf"/>
</dbReference>
<comment type="caution">
    <text evidence="9">The sequence shown here is derived from an EMBL/GenBank/DDBJ whole genome shotgun (WGS) entry which is preliminary data.</text>
</comment>
<feature type="domain" description="Ig-like" evidence="8">
    <location>
        <begin position="4648"/>
        <end position="4739"/>
    </location>
</feature>
<name>A0A4U5PHJ3_STECR</name>
<gene>
    <name evidence="9" type="ORF">L596_010016</name>
</gene>
<dbReference type="GO" id="GO:0019899">
    <property type="term" value="F:enzyme binding"/>
    <property type="evidence" value="ECO:0007669"/>
    <property type="project" value="UniProtKB-ARBA"/>
</dbReference>
<dbReference type="SMART" id="SM00408">
    <property type="entry name" value="IGc2"/>
    <property type="match status" value="40"/>
</dbReference>
<feature type="compositionally biased region" description="Basic and acidic residues" evidence="7">
    <location>
        <begin position="382"/>
        <end position="394"/>
    </location>
</feature>
<feature type="domain" description="Ig-like" evidence="8">
    <location>
        <begin position="5087"/>
        <end position="5176"/>
    </location>
</feature>
<feature type="region of interest" description="Disordered" evidence="7">
    <location>
        <begin position="1877"/>
        <end position="1899"/>
    </location>
</feature>
<feature type="domain" description="Ig-like" evidence="8">
    <location>
        <begin position="697"/>
        <end position="780"/>
    </location>
</feature>
<feature type="domain" description="Ig-like" evidence="8">
    <location>
        <begin position="887"/>
        <end position="981"/>
    </location>
</feature>
<protein>
    <recommendedName>
        <fullName evidence="8">Ig-like domain-containing protein</fullName>
    </recommendedName>
</protein>
<feature type="domain" description="Ig-like" evidence="8">
    <location>
        <begin position="4437"/>
        <end position="4528"/>
    </location>
</feature>
<dbReference type="Pfam" id="PF07679">
    <property type="entry name" value="I-set"/>
    <property type="match status" value="49"/>
</dbReference>
<feature type="domain" description="Ig-like" evidence="8">
    <location>
        <begin position="3356"/>
        <end position="3441"/>
    </location>
</feature>
<evidence type="ECO:0000313" key="10">
    <source>
        <dbReference type="Proteomes" id="UP000298663"/>
    </source>
</evidence>
<feature type="domain" description="Ig-like" evidence="8">
    <location>
        <begin position="788"/>
        <end position="879"/>
    </location>
</feature>
<dbReference type="GO" id="GO:0040017">
    <property type="term" value="P:positive regulation of locomotion"/>
    <property type="evidence" value="ECO:0007669"/>
    <property type="project" value="UniProtKB-ARBA"/>
</dbReference>
<feature type="domain" description="Ig-like" evidence="8">
    <location>
        <begin position="3162"/>
        <end position="3255"/>
    </location>
</feature>
<evidence type="ECO:0000256" key="7">
    <source>
        <dbReference type="SAM" id="MobiDB-lite"/>
    </source>
</evidence>
<feature type="region of interest" description="Disordered" evidence="7">
    <location>
        <begin position="873"/>
        <end position="902"/>
    </location>
</feature>
<feature type="domain" description="Ig-like" evidence="8">
    <location>
        <begin position="4864"/>
        <end position="4955"/>
    </location>
</feature>
<feature type="domain" description="Ig-like" evidence="8">
    <location>
        <begin position="3263"/>
        <end position="3350"/>
    </location>
</feature>
<sequence>MITEKSTVVFECDVSGFPDPVVEFFLNGKKLSTGEEDVEITVTDGFYRIEIKNCMIATHDGEILARASNEHGQAESRARLTVEPEDEESRSAPTFIKDIEDQTVKSGEVATFETSVRGCPTPEVTWYLNGHQLNRDSPGVEIAVTNCDHKVTIDSATYAGTILCRAENTVGRYETKARLIVLSTEPKKKAPAFKQPLVNVSEIEESTAVFEVTVDAEPKATLKWTLNGEEIKESSRFQFREFDGSSKLEIHEIKLEESGTLRCTATNSEGEAISECQFTVTRKSCGPKFKEGPKTITIEQGSEAIFEAWADAMPPATYQWSIDGKKVWNSTKGTRVETIENRTKLIIDTTVHRESLTVSVIAENPHGMDESGARLIVEEKKVEDKKATQEETTTRTETTTSHVAEEGKTTVYQESITEHHEEHYVRSEPQIITTTTVSEEHVTTSSTTHGEISVEPIVVGGDVSLHETTKTEERVTVSGQPVLKIGLKDISVMQGEEAKFTTVIESVTEKVEWFLDDKKLEPTQTGVTMTQEASEYNLALDSKIHQSGTVSAKSGDTVTTAQFDVKEAKVEEVAQKAPETPVEKIAEQKEVPTEKAPEIHIPEFSERLTDIKVVEGEHFELRVTASDKPSFKWTLNGQPMHDGVEGVHIVDDGNKSTLSVDEAAQKHSGKVSVTAENEAGKAESSANITIELKATKPEIVSGPTDKTAQVGDRVEFVAKVRAQPETTVTWNVNGRTVDSTIHSGEDYKLIIESVEEFNSGTVTVTATNSAGSVDHKSQLKVEKPEVRPEFTKGSQEQEVNEGEPMKFEVTLNQAPSPDTKISWYINNTKLMPSDDVKIVDNGDGTIRVEIAKAKPEMTGVLKCKAENSKGSDETTAKVTVKPARAKPSFAKSPQDHTDVTTEEESVKFSAIVVGNPTPEVTWYLNNEKIVSSETIRVKYEETSGKTSIRIFGPNVEQSGTVKVVASNDVGSVEATANLKITKKTELPRFVTVMNDKQLNEGEIATFKATIAAFPEPEVVWSLNGEPLKPSENVIITNVGDQHNLELKNIVPEQTGEISCTATNAAGFKKQNASLIVKEVGEAPTFVRNLEDRLVEEKEVLIMEAKLIQVKPKPTVSWYRDGKPLESDDHWRLSESDDGTLQLKIISTELTDKSRITIKAENKWGSAECSASIGVTKKRMQSKPAFQSDLAPITLNEGDSLKTKLIVTGDPEPYAKWYINNQMVYPTEDTEIKNENGVYSLTIHGVTTDMTGKIKCTIGNRMGEATTEGQLTVIQPIPVAFETVLCDATCREGDTLKLKAVLLGEPMPDVTWFVNGRKLEETQNIKIHAEKGTYTVTIKDITCDYSGKVVCEAVNEFGKASSEAMLLVLPRGEPPDFLEWLSNVRARQGSKVVHKVVFTGDPKPNLTWYINNKEVTHSEEISIVTDATTSILTINNFNPEKHVGEIICKAENEAGEVSCTANMGTYTSDMFSESESEAMAEENLEFEELTETGTDHEEEEEIARTPTPIMAPKFITKIKDTKAKKGHQAIFECVVPDTKGVCCKWLKDGKEIELIARIRVQTRTIEGHTTNELIIDEVIPEDAGKYTVIVENRAGTDTCEATLQVVEMLEKPEDKQPEFVVQLKDKSVKATEKVTFECKVVGTPEPHVSWYHGDEKLEEIPKKVIIEADDSVHRLVIESTEVKDEGTYSCVAENSAGTTKSEATLQVLSEPPSFTKSLQDKSVKMGDKIILDCSVKGVPQPLVEFYHESTRITSSSRVTVEHDASNTHWRIAIKDSTREDFRKYRAEAKNAAGTAISEATVTGQQVPVFEQGLKKTTVSEKETIRMEVKVNGFPNPELKWFKDGSQVIPDGTRIIIKEETLIINESRIEDSGTYTVEATNSAGKESSTAPVTVEPLSESPKFTEGLKSVSIKESETAEMSVTVSGKPEPEVTWYKDSKPVQVDGTHFIEKKDTAGHHTLIIKDATTQDIGTYSCKATNPAGSAETSASVNVEVQNEPPKFTEVLKSVSIKETESTELSVTVSGKPEPEIKWFKDSQPVQVDGTHFIEKKDTVGHHTLTIRDARQEDIGTYSCRATNVAGSAECSASVDVEIATEGPKFTETLKSVSIKETEFTTLSVTVTGKPEPQISWFKDDQPIQIDGTHFIEKKVSIGQHTLTIRDARLTDLGTYSCKATNVAGSAETTATVTVLDKMTAPEFTKKLVPIQVKESQSAKFEVTVTGKPEPNISWYKDDQPVQADGTHIMARKDDKGQYSLVISNAGIEDVGVYSCRAVNESGMAETKASFGVQEDLEAPEFTESLKPLEVKESTTAEMSVTVSGKPEPEITWFKDGSLVQIDGSHILEHKDASGHHTLVIKDARMQDAGTYSCKATNKAGSAETKASFGVQEVVEAPHFTEALMESEVAQGEEAKLECTVVGKPAPEIVWKKDGVPVNVDQSHIISKKDEQGHQVLVIKNVASEDVGTYSCEAVNKAGKAETSAPLKFPKYGFERPEEGVIKPFFVEPLKSTEAVEGDTVILECRVNKESAPEVRWFHNSQEIVPGPNVVIEKLDDGTLRLKIQKTTHEDLGAYKCEAVNKAGKADTQAKLDLKHGEEKEAKITEEEVKPMFIEPLHETTVTEGSTVTMECIVNEASHPTIQWFKDEKPVQLGDHVLVEQTDDGKLKITIQNATKEDVGSYRCEAVNKAGTATTSAALKLQYAEEKTVEHAEEGVVEEIGALEQAPEEVVAESLAGDSEAKEKAIGRCPPEFVELLRSATSNVGGTAVLKCKVKGEPRPKLKWTKDGKEVEMSARITTTYAEDGSIELKVENVTKNDDGEYRCEASNELGTAWTEGPITVADEGALPSEGEAPDFLQPVRPVTVTEGETAVLEGKISGKPEPKVKWYKNQVELKPDDRVKIESLPDGTQKLTIKNATMADMDEYRCEASNDYGDVWSDVTLTVKVAQVTEPFDKAQVAPTFVKTLEEVRATEGDHVEMECKIVGEPMPEIRWYKDKEEISSTDAHFHQTTKNDGTARLTIDSVELADAGEYRCEAKNPAGTARTEAPMKVATAGEEPLLTEIAPEFAKELKAVQAKEDEEAVFECKISGMPQPQVKWFKDGEELKPGDGIVIEVLDDGTNRLKIQNAKVDDQGNYRVEATNNAGSMSSKAPLSVTGTITPYEILPNLPIPAAEKLKLKKGLEDQKVVVGARIRLSIEVEGKPKTVKWFKGTEEVVISSLTKIEKVTDEEYKLEIEKSQLSDGGAYRVVLSTDTESIESSCQVTVTSGDVKPSFAKGLEDETVPKGSALVLEIEVDGKPKQVKWFMNGSPVDESRAKVEDLGNGKYRLTIPEMGDSDFGDYSVTVSNDAGEVSSKAKVTVAEGKPELVSGLAPTTVKEGEDVKFEVKTKGPVKQVKWYKNGDEIKDAETKDLGNGTYQLLIPSAKKSDAAEYKVVLSNDAGSVDSSAGLKVEESKPKEEPKEEKAAKEPLGFVKGLEDQTVKPGDKAVLEVQTNGKPKQVKWYKNGKEISPSDHAEPKQVSDAIYQLVIPDATKDDSADYKIVVTDDDGVSADSSCALTVKLPGKISIVKGLEDQTVPPGVKVILEVEVDRAPKQVKWYKNGKEIAPSDKAKPKKADEKRFQLEIPDIVIEDMSDYKVVLTDDDDNTADSYCALTVKLPAKKLGFEKGLEDQIAKPGDKVVLEVETTGKPKQVKWYKNGKEIAPSDKVEPKQVSDTIYQLVIPDTTEDDAADFKVVIADDDDNTADSSCALTVKLPAEQPKFVKGLEDVFIPIGSPLNLEIKTSGSPKIVRWYKNGQEVSPDASAKVKLNKIDDNNYSLTIDKSEVADSGTYQVEIENDAGKAKTIGDVTVEVPIEFLKPLKDVEVKEGEQATFEVETNTKVRKVTWYRNGQEIKTDSRVVTRSEETKYKLLIKSSLKEDAGTYKIVLCNSCGEVDSEAKLTVKKAKGDEPKILKGLEDQVVAKGADLIFEVKVQGEDLELKWFKDGSPVSADAKIEKIDEQTYRLTIPTADLKDAGQYSVDASNDAGKAKSSASGEVDEVPEIVKELEDAEISQDDDQLFRVEVSAPVRQVKWYKNGQEVKPLGNVAQKQVNPKKYELTISKAQMDNAGTFKVVLSNAAGSCESSAQLTVVKPNILKVLKGLQDVTVNDGEPIELSCKVEGTPKTVKWYKNGQEIKPDDRIKMEENPANGEFCLKIPEATASDGAAYRIVLTNDRGEVYSGAVAHVRAKKPEAEAKPANFVSPLSDIEIPEGDTLTLKCQVAGQPEPEVKWFCDGKELTKDDRVTIRLAFDGTATLRIRDTKKSDAGEYHVVASNEAGSSESRCKVGVISAEELPESPKFVIPLRTQGAFPGSKAEFTVKVRGVPKPTLTFYLNGSPVDLNDPRFVLDDMADGNFTLTINEVKEEDYGTIRCVAQNDNGKDECEAKFLESKDKPEKIKDDEGYPPKFNVPLWDRRIPEDQPLSIECHVDAKPVADIRWTKDGELLQESENVEIWNTPDGACRVKINRFTQFDIGVYKCQAKNCHGVADTRANYNVEVEMVEEKVERKEYPPRFNPQLSDVNVSAGNTISLSCGVDAVPTATVVWYKDGLPIKLDGRVEAEYDEKSGQCRLTIRDAKDSDDGAYRCVATNEHGTTNTACLVGVKSVKEEVKKEGEEPFFTKGLVDTWTERGETITLKCAVTGDPRPEIKWYRNGILLRDSNRVSLEYAPDGTCTCVVKECSLSDEGIYRCEAENSLGKAKTQATAHIEMGRSKTDKVKLPEGEAPRFVIPLEDMTVTQGSSLELECKVAGQPMPQVKWAKDGAPVWDDPRYEWTTDAAAGTYRLYIREATVYDEGTYRCVATNDSGQATTKAYVKIDDGTYGGVPKESAMTPPRFTLHLGDARATEGQPLKLEAKIEANPLPELTWYKDGEKVLPSDRVTMEMDPDGTARLIIPKCSMDDDGLYRVIATNPAGSAHDKANATVKRAPAGVIENGLPEEDFQANKAPKVIIPLENVKVPEKQRISLRCKFSGDPKPAIKWFKDGERVYAFGRCQMTEDDDGNCELTIDSAGRMDNGCYRCVAENIYGSARTMCEVVVQLKERKPRDFEAELKEGNAPGFSVPLTVKRAKPGDTVTFECVPYGNPFPTIKWMKDGIELNPSSTVKMEVSDDGLQRLILSDIDFFSEGFYRCVATNEYGTASTKAELSVAGMCFTRTVF</sequence>
<feature type="domain" description="Ig-like" evidence="8">
    <location>
        <begin position="4229"/>
        <end position="4319"/>
    </location>
</feature>
<dbReference type="InterPro" id="IPR013783">
    <property type="entry name" value="Ig-like_fold"/>
</dbReference>
<feature type="domain" description="Ig-like" evidence="8">
    <location>
        <begin position="4033"/>
        <end position="4121"/>
    </location>
</feature>
<feature type="domain" description="Ig-like" evidence="8">
    <location>
        <begin position="3451"/>
        <end position="3550"/>
    </location>
</feature>
<feature type="domain" description="Ig-like" evidence="8">
    <location>
        <begin position="3942"/>
        <end position="4030"/>
    </location>
</feature>
<dbReference type="PANTHER" id="PTHR47633">
    <property type="entry name" value="IMMUNOGLOBULIN"/>
    <property type="match status" value="1"/>
</dbReference>
<dbReference type="OrthoDB" id="5969272at2759"/>
<feature type="domain" description="Ig-like" evidence="8">
    <location>
        <begin position="4330"/>
        <end position="4420"/>
    </location>
</feature>
<feature type="domain" description="Ig-like" evidence="8">
    <location>
        <begin position="2602"/>
        <end position="2691"/>
    </location>
</feature>
<dbReference type="FunFam" id="2.60.40.10:FF:000107">
    <property type="entry name" value="Myosin, light chain kinase a"/>
    <property type="match status" value="9"/>
</dbReference>
<keyword evidence="4" id="KW-0677">Repeat</keyword>
<comment type="subcellular location">
    <subcellularLocation>
        <location evidence="1">Cytoplasm</location>
        <location evidence="1">Myofibril</location>
        <location evidence="1">Sarcomere</location>
        <location evidence="1">A band</location>
    </subcellularLocation>
</comment>
<dbReference type="SMART" id="SM00409">
    <property type="entry name" value="IG"/>
    <property type="match status" value="49"/>
</dbReference>
<evidence type="ECO:0000256" key="4">
    <source>
        <dbReference type="ARBA" id="ARBA00022737"/>
    </source>
</evidence>
<feature type="domain" description="Ig-like" evidence="8">
    <location>
        <begin position="1511"/>
        <end position="1603"/>
    </location>
</feature>
<keyword evidence="6" id="KW-0393">Immunoglobulin domain</keyword>
<evidence type="ECO:0000256" key="6">
    <source>
        <dbReference type="ARBA" id="ARBA00023319"/>
    </source>
</evidence>
<keyword evidence="5" id="KW-1015">Disulfide bond</keyword>
<feature type="compositionally biased region" description="Basic and acidic residues" evidence="7">
    <location>
        <begin position="68"/>
        <end position="82"/>
    </location>
</feature>
<feature type="domain" description="Ig-like" evidence="8">
    <location>
        <begin position="3751"/>
        <end position="3841"/>
    </location>
</feature>
<feature type="domain" description="Ig-like" evidence="8">
    <location>
        <begin position="1899"/>
        <end position="1989"/>
    </location>
</feature>
<dbReference type="SUPFAM" id="SSF48726">
    <property type="entry name" value="Immunoglobulin"/>
    <property type="match status" value="49"/>
</dbReference>
<dbReference type="Gene3D" id="2.60.40.10">
    <property type="entry name" value="Immunoglobulins"/>
    <property type="match status" value="50"/>
</dbReference>
<feature type="domain" description="Ig-like" evidence="8">
    <location>
        <begin position="987"/>
        <end position="1075"/>
    </location>
</feature>
<evidence type="ECO:0000256" key="2">
    <source>
        <dbReference type="ARBA" id="ARBA00006692"/>
    </source>
</evidence>